<comment type="caution">
    <text evidence="1">The sequence shown here is derived from an EMBL/GenBank/DDBJ whole genome shotgun (WGS) entry which is preliminary data.</text>
</comment>
<dbReference type="EMBL" id="REGN01003625">
    <property type="protein sequence ID" value="RNA21695.1"/>
    <property type="molecule type" value="Genomic_DNA"/>
</dbReference>
<feature type="non-terminal residue" evidence="1">
    <location>
        <position position="107"/>
    </location>
</feature>
<keyword evidence="2" id="KW-1185">Reference proteome</keyword>
<protein>
    <submittedName>
        <fullName evidence="1">Uncharacterized protein</fullName>
    </submittedName>
</protein>
<organism evidence="1 2">
    <name type="scientific">Brachionus plicatilis</name>
    <name type="common">Marine rotifer</name>
    <name type="synonym">Brachionus muelleri</name>
    <dbReference type="NCBI Taxonomy" id="10195"/>
    <lineage>
        <taxon>Eukaryota</taxon>
        <taxon>Metazoa</taxon>
        <taxon>Spiralia</taxon>
        <taxon>Gnathifera</taxon>
        <taxon>Rotifera</taxon>
        <taxon>Eurotatoria</taxon>
        <taxon>Monogononta</taxon>
        <taxon>Pseudotrocha</taxon>
        <taxon>Ploima</taxon>
        <taxon>Brachionidae</taxon>
        <taxon>Brachionus</taxon>
    </lineage>
</organism>
<evidence type="ECO:0000313" key="2">
    <source>
        <dbReference type="Proteomes" id="UP000276133"/>
    </source>
</evidence>
<proteinExistence type="predicted"/>
<reference evidence="1 2" key="1">
    <citation type="journal article" date="2018" name="Sci. Rep.">
        <title>Genomic signatures of local adaptation to the degree of environmental predictability in rotifers.</title>
        <authorList>
            <person name="Franch-Gras L."/>
            <person name="Hahn C."/>
            <person name="Garcia-Roger E.M."/>
            <person name="Carmona M.J."/>
            <person name="Serra M."/>
            <person name="Gomez A."/>
        </authorList>
    </citation>
    <scope>NUCLEOTIDE SEQUENCE [LARGE SCALE GENOMIC DNA]</scope>
    <source>
        <strain evidence="1">HYR1</strain>
    </source>
</reference>
<dbReference type="AlphaFoldDB" id="A0A3M7REK2"/>
<dbReference type="Proteomes" id="UP000276133">
    <property type="component" value="Unassembled WGS sequence"/>
</dbReference>
<gene>
    <name evidence="1" type="ORF">BpHYR1_015741</name>
</gene>
<accession>A0A3M7REK2</accession>
<sequence>MTYMNKIWNDQLNLVFSVSNHKIMNNKQNNRRRKNQERTFYFKGYLALKNADSKFEHKNFEKNDFLNYLKENDLEFFDVESMVDLIQDKNKIKQLRKNSLSAEMSTK</sequence>
<name>A0A3M7REK2_BRAPC</name>
<evidence type="ECO:0000313" key="1">
    <source>
        <dbReference type="EMBL" id="RNA21695.1"/>
    </source>
</evidence>